<dbReference type="OrthoDB" id="6495095at2"/>
<name>A0A263D3M0_9PSEU</name>
<dbReference type="PANTHER" id="PTHR42860:SF1">
    <property type="entry name" value="VITAMIN B12-BINDING PROTEIN"/>
    <property type="match status" value="1"/>
</dbReference>
<comment type="caution">
    <text evidence="2">The sequence shown here is derived from an EMBL/GenBank/DDBJ whole genome shotgun (WGS) entry which is preliminary data.</text>
</comment>
<dbReference type="Pfam" id="PF01497">
    <property type="entry name" value="Peripla_BP_2"/>
    <property type="match status" value="1"/>
</dbReference>
<dbReference type="Proteomes" id="UP000242444">
    <property type="component" value="Unassembled WGS sequence"/>
</dbReference>
<dbReference type="Gene3D" id="3.40.50.1980">
    <property type="entry name" value="Nitrogenase molybdenum iron protein domain"/>
    <property type="match status" value="2"/>
</dbReference>
<dbReference type="InterPro" id="IPR051030">
    <property type="entry name" value="Vitamin_B12-ABC_binding"/>
</dbReference>
<dbReference type="RefSeq" id="WP_094863787.1">
    <property type="nucleotide sequence ID" value="NZ_NKYE01000009.1"/>
</dbReference>
<organism evidence="2 3">
    <name type="scientific">Amycolatopsis antarctica</name>
    <dbReference type="NCBI Taxonomy" id="1854586"/>
    <lineage>
        <taxon>Bacteria</taxon>
        <taxon>Bacillati</taxon>
        <taxon>Actinomycetota</taxon>
        <taxon>Actinomycetes</taxon>
        <taxon>Pseudonocardiales</taxon>
        <taxon>Pseudonocardiaceae</taxon>
        <taxon>Amycolatopsis</taxon>
    </lineage>
</organism>
<evidence type="ECO:0000259" key="1">
    <source>
        <dbReference type="PROSITE" id="PS50983"/>
    </source>
</evidence>
<evidence type="ECO:0000313" key="2">
    <source>
        <dbReference type="EMBL" id="OZM72217.1"/>
    </source>
</evidence>
<reference evidence="2 3" key="1">
    <citation type="submission" date="2017-07" db="EMBL/GenBank/DDBJ databases">
        <title>Amycolatopsis antarcticus sp. nov., isolated from the surface of an Antarcticus brown macroalga.</title>
        <authorList>
            <person name="Wang J."/>
            <person name="Leiva S."/>
            <person name="Huang J."/>
            <person name="Huang Y."/>
        </authorList>
    </citation>
    <scope>NUCLEOTIDE SEQUENCE [LARGE SCALE GENOMIC DNA]</scope>
    <source>
        <strain evidence="2 3">AU-G6</strain>
    </source>
</reference>
<dbReference type="PROSITE" id="PS50983">
    <property type="entry name" value="FE_B12_PBP"/>
    <property type="match status" value="1"/>
</dbReference>
<dbReference type="InParanoid" id="A0A263D3M0"/>
<dbReference type="SUPFAM" id="SSF53807">
    <property type="entry name" value="Helical backbone' metal receptor"/>
    <property type="match status" value="1"/>
</dbReference>
<protein>
    <submittedName>
        <fullName evidence="2">Cobalamin-binding protein</fullName>
    </submittedName>
</protein>
<evidence type="ECO:0000313" key="3">
    <source>
        <dbReference type="Proteomes" id="UP000242444"/>
    </source>
</evidence>
<gene>
    <name evidence="2" type="ORF">CFN78_16025</name>
</gene>
<keyword evidence="3" id="KW-1185">Reference proteome</keyword>
<dbReference type="AlphaFoldDB" id="A0A263D3M0"/>
<sequence>MRIVSLLPAATDLVAELGRAKDLVGRTHECDWPASVGAVPVVTASEVDDRVLGSREISAAVGGAAHGGSALYTLDTELLADLAPDLVLTQDLCEVCAVSYRRVSEAVRMLDAGIRVLSLEPRTLAGVLDCLGAVGDALGVPEVAATRIAALESRLRTVRRRVAGRPRPRVVAIEWLDPLWPAGHWVPEQITSAGGAALLSVPGEHTEPMSWQRVLDARPDVLLLLPCGFPPERTFTETHLLTRLPSWTGLPAVRSGEVWVLDGPAYFNRPGPRVVRGVEVLAHVLHGVPAHPPVTPDEARRIDEA</sequence>
<dbReference type="CDD" id="cd01144">
    <property type="entry name" value="BtuF"/>
    <property type="match status" value="1"/>
</dbReference>
<dbReference type="EMBL" id="NKYE01000009">
    <property type="protein sequence ID" value="OZM72217.1"/>
    <property type="molecule type" value="Genomic_DNA"/>
</dbReference>
<dbReference type="PANTHER" id="PTHR42860">
    <property type="entry name" value="VITAMIN B12-BINDING PROTEIN"/>
    <property type="match status" value="1"/>
</dbReference>
<dbReference type="InterPro" id="IPR002491">
    <property type="entry name" value="ABC_transptr_periplasmic_BD"/>
</dbReference>
<accession>A0A263D3M0</accession>
<feature type="domain" description="Fe/B12 periplasmic-binding" evidence="1">
    <location>
        <begin position="2"/>
        <end position="289"/>
    </location>
</feature>
<proteinExistence type="predicted"/>